<keyword evidence="1" id="KW-0732">Signal</keyword>
<protein>
    <submittedName>
        <fullName evidence="3">Alpha-N-acetylgalactosamine-specific lectin</fullName>
    </submittedName>
</protein>
<dbReference type="AlphaFoldDB" id="A0A6A4VP73"/>
<feature type="domain" description="C-type lectin" evidence="2">
    <location>
        <begin position="263"/>
        <end position="382"/>
    </location>
</feature>
<dbReference type="GO" id="GO:0030246">
    <property type="term" value="F:carbohydrate binding"/>
    <property type="evidence" value="ECO:0007669"/>
    <property type="project" value="UniProtKB-KW"/>
</dbReference>
<reference evidence="3 4" key="1">
    <citation type="submission" date="2019-07" db="EMBL/GenBank/DDBJ databases">
        <title>Draft genome assembly of a fouling barnacle, Amphibalanus amphitrite (Darwin, 1854): The first reference genome for Thecostraca.</title>
        <authorList>
            <person name="Kim W."/>
        </authorList>
    </citation>
    <scope>NUCLEOTIDE SEQUENCE [LARGE SCALE GENOMIC DNA]</scope>
    <source>
        <strain evidence="3">SNU_AA5</strain>
        <tissue evidence="3">Soma without cirri and trophi</tissue>
    </source>
</reference>
<dbReference type="OrthoDB" id="10255512at2759"/>
<feature type="chain" id="PRO_5025535318" evidence="1">
    <location>
        <begin position="16"/>
        <end position="392"/>
    </location>
</feature>
<dbReference type="EMBL" id="VIIS01001569">
    <property type="protein sequence ID" value="KAF0296366.1"/>
    <property type="molecule type" value="Genomic_DNA"/>
</dbReference>
<dbReference type="SMART" id="SM00034">
    <property type="entry name" value="CLECT"/>
    <property type="match status" value="1"/>
</dbReference>
<dbReference type="InterPro" id="IPR016186">
    <property type="entry name" value="C-type_lectin-like/link_sf"/>
</dbReference>
<organism evidence="3 4">
    <name type="scientific">Amphibalanus amphitrite</name>
    <name type="common">Striped barnacle</name>
    <name type="synonym">Balanus amphitrite</name>
    <dbReference type="NCBI Taxonomy" id="1232801"/>
    <lineage>
        <taxon>Eukaryota</taxon>
        <taxon>Metazoa</taxon>
        <taxon>Ecdysozoa</taxon>
        <taxon>Arthropoda</taxon>
        <taxon>Crustacea</taxon>
        <taxon>Multicrustacea</taxon>
        <taxon>Cirripedia</taxon>
        <taxon>Thoracica</taxon>
        <taxon>Thoracicalcarea</taxon>
        <taxon>Balanomorpha</taxon>
        <taxon>Balanoidea</taxon>
        <taxon>Balanidae</taxon>
        <taxon>Amphibalaninae</taxon>
        <taxon>Amphibalanus</taxon>
    </lineage>
</organism>
<keyword evidence="4" id="KW-1185">Reference proteome</keyword>
<dbReference type="InterPro" id="IPR050111">
    <property type="entry name" value="C-type_lectin/snaclec_domain"/>
</dbReference>
<sequence length="392" mass="42885">MVGVALAFVLRSGVAVRYVTFWRDEDDVRFIYAGIFFNHVKDIIQCLCLRRGGLPRSSTGGVPFRHQPAVMFVSRSVTLFAVMLAGEGRDLSVSAGPAPLTPSEGDPTGVMAAPLPHRPRSGWHSANDVCTDRLLTLRAEGELAKTAVLQRLSELQRAIGRVGDELGDLRPAVEQLAQSIITAVENGKEDILTELGYLRSDYTRLTRTLELLQSGTEDSLRDISSRLDMLANAPQPRPSCPAGSTQRPDGQCYMCPALGVLHTDNNCYFFSAAPDPHKRAEERCSEGGLGHLATMTPANREFLYLLVGNQVNSDTAWIGLSRPMGSAEWVWNDGSPYGPFTDWPNGQEPAPSPFDQCVSARTFQTDRWFTSACTDRYPYICQVAATSTAAEP</sequence>
<dbReference type="Pfam" id="PF00059">
    <property type="entry name" value="Lectin_C"/>
    <property type="match status" value="1"/>
</dbReference>
<proteinExistence type="predicted"/>
<evidence type="ECO:0000313" key="3">
    <source>
        <dbReference type="EMBL" id="KAF0296366.1"/>
    </source>
</evidence>
<dbReference type="PROSITE" id="PS50041">
    <property type="entry name" value="C_TYPE_LECTIN_2"/>
    <property type="match status" value="1"/>
</dbReference>
<dbReference type="InterPro" id="IPR016187">
    <property type="entry name" value="CTDL_fold"/>
</dbReference>
<dbReference type="CDD" id="cd00037">
    <property type="entry name" value="CLECT"/>
    <property type="match status" value="1"/>
</dbReference>
<comment type="caution">
    <text evidence="3">The sequence shown here is derived from an EMBL/GenBank/DDBJ whole genome shotgun (WGS) entry which is preliminary data.</text>
</comment>
<dbReference type="Gene3D" id="3.10.100.10">
    <property type="entry name" value="Mannose-Binding Protein A, subunit A"/>
    <property type="match status" value="1"/>
</dbReference>
<gene>
    <name evidence="3" type="primary">LECG_1</name>
    <name evidence="3" type="ORF">FJT64_006171</name>
</gene>
<dbReference type="Proteomes" id="UP000440578">
    <property type="component" value="Unassembled WGS sequence"/>
</dbReference>
<evidence type="ECO:0000313" key="4">
    <source>
        <dbReference type="Proteomes" id="UP000440578"/>
    </source>
</evidence>
<keyword evidence="3" id="KW-0430">Lectin</keyword>
<name>A0A6A4VP73_AMPAM</name>
<dbReference type="PANTHER" id="PTHR22803">
    <property type="entry name" value="MANNOSE, PHOSPHOLIPASE, LECTIN RECEPTOR RELATED"/>
    <property type="match status" value="1"/>
</dbReference>
<feature type="signal peptide" evidence="1">
    <location>
        <begin position="1"/>
        <end position="15"/>
    </location>
</feature>
<dbReference type="SUPFAM" id="SSF56436">
    <property type="entry name" value="C-type lectin-like"/>
    <property type="match status" value="1"/>
</dbReference>
<accession>A0A6A4VP73</accession>
<evidence type="ECO:0000259" key="2">
    <source>
        <dbReference type="PROSITE" id="PS50041"/>
    </source>
</evidence>
<dbReference type="InterPro" id="IPR001304">
    <property type="entry name" value="C-type_lectin-like"/>
</dbReference>
<evidence type="ECO:0000256" key="1">
    <source>
        <dbReference type="SAM" id="SignalP"/>
    </source>
</evidence>